<dbReference type="RefSeq" id="WP_350342497.1">
    <property type="nucleotide sequence ID" value="NZ_CP158367.1"/>
</dbReference>
<gene>
    <name evidence="2" type="ORF">PRVXT_001736</name>
</gene>
<feature type="transmembrane region" description="Helical" evidence="1">
    <location>
        <begin position="12"/>
        <end position="28"/>
    </location>
</feature>
<evidence type="ECO:0000256" key="1">
    <source>
        <dbReference type="SAM" id="Phobius"/>
    </source>
</evidence>
<reference evidence="2" key="1">
    <citation type="journal article" date="2013" name="Extremophiles">
        <title>Proteinivorax tanatarense gen. nov., sp. nov., an anaerobic, haloalkaliphilic, proteolytic bacterium isolated from a decaying algal bloom, and proposal of Proteinivoraceae fam. nov.</title>
        <authorList>
            <person name="Kevbrin V."/>
            <person name="Boltyanskaya Y."/>
            <person name="Zhilina T."/>
            <person name="Kolganova T."/>
            <person name="Lavrentjeva E."/>
            <person name="Kuznetsov B."/>
        </authorList>
    </citation>
    <scope>NUCLEOTIDE SEQUENCE</scope>
    <source>
        <strain evidence="2">Z-910T</strain>
    </source>
</reference>
<dbReference type="AlphaFoldDB" id="A0AAU7VIS9"/>
<dbReference type="EMBL" id="CP158367">
    <property type="protein sequence ID" value="XBX73735.1"/>
    <property type="molecule type" value="Genomic_DNA"/>
</dbReference>
<evidence type="ECO:0000313" key="2">
    <source>
        <dbReference type="EMBL" id="XBX73735.1"/>
    </source>
</evidence>
<name>A0AAU7VIS9_9FIRM</name>
<accession>A0AAU7VIS9</accession>
<keyword evidence="1" id="KW-0472">Membrane</keyword>
<keyword evidence="1" id="KW-0812">Transmembrane</keyword>
<sequence length="164" mass="18918">MTRILILERKRLFPLAILICLLIVITVYDSMTKSTTATVDGEAIHVVNVDQGRLKHGKELVVIDNLDTWVNYLDTNSIPHPDYSFDDNNQLALISVNFTVQDLVENVDEFGETYYNIFSSEKKDTYKIYIIPKPKDISINSISWNFYDSRGEKKDNIEVKVNPR</sequence>
<keyword evidence="1" id="KW-1133">Transmembrane helix</keyword>
<reference evidence="2" key="2">
    <citation type="submission" date="2024-06" db="EMBL/GenBank/DDBJ databases">
        <authorList>
            <person name="Petrova K.O."/>
            <person name="Toshchakov S.V."/>
            <person name="Boltjanskaja Y.V."/>
            <person name="Kevbrin V."/>
        </authorList>
    </citation>
    <scope>NUCLEOTIDE SEQUENCE</scope>
    <source>
        <strain evidence="2">Z-910T</strain>
    </source>
</reference>
<organism evidence="2">
    <name type="scientific">Proteinivorax tanatarense</name>
    <dbReference type="NCBI Taxonomy" id="1260629"/>
    <lineage>
        <taxon>Bacteria</taxon>
        <taxon>Bacillati</taxon>
        <taxon>Bacillota</taxon>
        <taxon>Clostridia</taxon>
        <taxon>Eubacteriales</taxon>
        <taxon>Proteinivoracaceae</taxon>
        <taxon>Proteinivorax</taxon>
    </lineage>
</organism>
<protein>
    <submittedName>
        <fullName evidence="2">Uncharacterized protein</fullName>
    </submittedName>
</protein>
<proteinExistence type="predicted"/>